<accession>A0A699SQS2</accession>
<dbReference type="EMBL" id="BKCJ011183727">
    <property type="protein sequence ID" value="GFD00267.1"/>
    <property type="molecule type" value="Genomic_DNA"/>
</dbReference>
<dbReference type="AlphaFoldDB" id="A0A699SQS2"/>
<protein>
    <submittedName>
        <fullName evidence="1">Uncharacterized protein</fullName>
    </submittedName>
</protein>
<evidence type="ECO:0000313" key="1">
    <source>
        <dbReference type="EMBL" id="GFD00267.1"/>
    </source>
</evidence>
<feature type="non-terminal residue" evidence="1">
    <location>
        <position position="1"/>
    </location>
</feature>
<organism evidence="1">
    <name type="scientific">Tanacetum cinerariifolium</name>
    <name type="common">Dalmatian daisy</name>
    <name type="synonym">Chrysanthemum cinerariifolium</name>
    <dbReference type="NCBI Taxonomy" id="118510"/>
    <lineage>
        <taxon>Eukaryota</taxon>
        <taxon>Viridiplantae</taxon>
        <taxon>Streptophyta</taxon>
        <taxon>Embryophyta</taxon>
        <taxon>Tracheophyta</taxon>
        <taxon>Spermatophyta</taxon>
        <taxon>Magnoliopsida</taxon>
        <taxon>eudicotyledons</taxon>
        <taxon>Gunneridae</taxon>
        <taxon>Pentapetalae</taxon>
        <taxon>asterids</taxon>
        <taxon>campanulids</taxon>
        <taxon>Asterales</taxon>
        <taxon>Asteraceae</taxon>
        <taxon>Asteroideae</taxon>
        <taxon>Anthemideae</taxon>
        <taxon>Anthemidinae</taxon>
        <taxon>Tanacetum</taxon>
    </lineage>
</organism>
<comment type="caution">
    <text evidence="1">The sequence shown here is derived from an EMBL/GenBank/DDBJ whole genome shotgun (WGS) entry which is preliminary data.</text>
</comment>
<gene>
    <name evidence="1" type="ORF">Tci_872236</name>
</gene>
<sequence>CVSVEMMSVVDGGDDCDDGVEVVAWR</sequence>
<reference evidence="1" key="1">
    <citation type="journal article" date="2019" name="Sci. Rep.">
        <title>Draft genome of Tanacetum cinerariifolium, the natural source of mosquito coil.</title>
        <authorList>
            <person name="Yamashiro T."/>
            <person name="Shiraishi A."/>
            <person name="Satake H."/>
            <person name="Nakayama K."/>
        </authorList>
    </citation>
    <scope>NUCLEOTIDE SEQUENCE</scope>
</reference>
<proteinExistence type="predicted"/>
<name>A0A699SQS2_TANCI</name>